<proteinExistence type="predicted"/>
<organism evidence="2 3">
    <name type="scientific">Moorena bouillonii PNG</name>
    <dbReference type="NCBI Taxonomy" id="568701"/>
    <lineage>
        <taxon>Bacteria</taxon>
        <taxon>Bacillati</taxon>
        <taxon>Cyanobacteriota</taxon>
        <taxon>Cyanophyceae</taxon>
        <taxon>Coleofasciculales</taxon>
        <taxon>Coleofasciculaceae</taxon>
        <taxon>Moorena</taxon>
    </lineage>
</organism>
<feature type="domain" description="Endonuclease GajA/Old nuclease/RecF-like AAA" evidence="1">
    <location>
        <begin position="184"/>
        <end position="346"/>
    </location>
</feature>
<evidence type="ECO:0000313" key="2">
    <source>
        <dbReference type="EMBL" id="OLT62414.1"/>
    </source>
</evidence>
<dbReference type="Proteomes" id="UP000186657">
    <property type="component" value="Unassembled WGS sequence"/>
</dbReference>
<evidence type="ECO:0000313" key="3">
    <source>
        <dbReference type="Proteomes" id="UP000186657"/>
    </source>
</evidence>
<dbReference type="InterPro" id="IPR051396">
    <property type="entry name" value="Bact_Antivir_Def_Nuclease"/>
</dbReference>
<dbReference type="Pfam" id="PF13175">
    <property type="entry name" value="AAA_15"/>
    <property type="match status" value="1"/>
</dbReference>
<dbReference type="PANTHER" id="PTHR43581">
    <property type="entry name" value="ATP/GTP PHOSPHATASE"/>
    <property type="match status" value="1"/>
</dbReference>
<dbReference type="RefSeq" id="WP_075904403.1">
    <property type="nucleotide sequence ID" value="NZ_MKZS01000001.1"/>
</dbReference>
<dbReference type="EMBL" id="MKZS01000001">
    <property type="protein sequence ID" value="OLT62414.1"/>
    <property type="molecule type" value="Genomic_DNA"/>
</dbReference>
<gene>
    <name evidence="2" type="ORF">BJP37_28705</name>
</gene>
<keyword evidence="3" id="KW-1185">Reference proteome</keyword>
<dbReference type="AlphaFoldDB" id="A0A1U7N923"/>
<dbReference type="Gene3D" id="3.40.50.300">
    <property type="entry name" value="P-loop containing nucleotide triphosphate hydrolases"/>
    <property type="match status" value="1"/>
</dbReference>
<reference evidence="2 3" key="1">
    <citation type="submission" date="2016-10" db="EMBL/GenBank/DDBJ databases">
        <title>Comparative genomics uncovers the prolific and rare metabolic potential of the cyanobacterial genus Moorea.</title>
        <authorList>
            <person name="Leao T."/>
            <person name="Castelao G."/>
            <person name="Korobeynikov A."/>
            <person name="Monroe E.A."/>
            <person name="Podell S."/>
            <person name="Glukhov E."/>
            <person name="Allen E."/>
            <person name="Gerwick W.H."/>
            <person name="Gerwick L."/>
        </authorList>
    </citation>
    <scope>NUCLEOTIDE SEQUENCE [LARGE SCALE GENOMIC DNA]</scope>
    <source>
        <strain evidence="2 3">PNG5-198</strain>
    </source>
</reference>
<name>A0A1U7N923_9CYAN</name>
<sequence length="430" mass="48936">MVEKLTVKNFAGIEELEIEVKRINIVIGPQASGKSVCAKLLFYFKNFVWKILYTVENQQTKRQLESSYSKTFENYFPPDSWGDDDFYIKYDISNVFIEISKKPNTKGKLDISYSELFKKELLELRKGLKKISGKSSDKITQLELVERILFSREILREQLTKFLSSSVCDEAAYTQLFIPAGRSFFANLQSSIFSLISNKSVIDPFLIEFGSTYETIKRLNVRIIKETEDINKKEINDEIDRLVKKVLCGEHIQEKGEDFVKMADGRRISIANSSSGQQATFPLTIMLSALSFLVDARSAGQTVYIEEPEAHLFPSAQRNMVELIACVFNSDRKKLQFFITTHSPYILTSINNLIQAGMLYEESSEDVLPKLEEIVPRYKALSTLDLSAYVLENGKAENMLDKETGLIDANLIDGVSDELAIEFDELLDLA</sequence>
<protein>
    <recommendedName>
        <fullName evidence="1">Endonuclease GajA/Old nuclease/RecF-like AAA domain-containing protein</fullName>
    </recommendedName>
</protein>
<dbReference type="PANTHER" id="PTHR43581:SF2">
    <property type="entry name" value="EXCINUCLEASE ATPASE SUBUNIT"/>
    <property type="match status" value="1"/>
</dbReference>
<dbReference type="InterPro" id="IPR041685">
    <property type="entry name" value="AAA_GajA/Old/RecF-like"/>
</dbReference>
<accession>A0A1U7N923</accession>
<evidence type="ECO:0000259" key="1">
    <source>
        <dbReference type="Pfam" id="PF13175"/>
    </source>
</evidence>
<dbReference type="InterPro" id="IPR027417">
    <property type="entry name" value="P-loop_NTPase"/>
</dbReference>
<comment type="caution">
    <text evidence="2">The sequence shown here is derived from an EMBL/GenBank/DDBJ whole genome shotgun (WGS) entry which is preliminary data.</text>
</comment>
<dbReference type="SUPFAM" id="SSF52540">
    <property type="entry name" value="P-loop containing nucleoside triphosphate hydrolases"/>
    <property type="match status" value="1"/>
</dbReference>